<name>A0ACA9SPU4_9GLOM</name>
<dbReference type="EMBL" id="CAJVQC010149021">
    <property type="protein sequence ID" value="CAG8845954.1"/>
    <property type="molecule type" value="Genomic_DNA"/>
</dbReference>
<gene>
    <name evidence="1" type="ORF">RPERSI_LOCUS33904</name>
</gene>
<proteinExistence type="predicted"/>
<sequence>LTEWKNSNILSQKVPLALRQNTSEIEQLTSFLIAYKVEVNQSRVQLYPAQIQFDQTTEALFKTVELDSQTKEVVIEKLRVTIQAIQA</sequence>
<comment type="caution">
    <text evidence="1">The sequence shown here is derived from an EMBL/GenBank/DDBJ whole genome shotgun (WGS) entry which is preliminary data.</text>
</comment>
<feature type="non-terminal residue" evidence="1">
    <location>
        <position position="1"/>
    </location>
</feature>
<reference evidence="1" key="1">
    <citation type="submission" date="2021-06" db="EMBL/GenBank/DDBJ databases">
        <authorList>
            <person name="Kallberg Y."/>
            <person name="Tangrot J."/>
            <person name="Rosling A."/>
        </authorList>
    </citation>
    <scope>NUCLEOTIDE SEQUENCE</scope>
    <source>
        <strain evidence="1">MA461A</strain>
    </source>
</reference>
<keyword evidence="2" id="KW-1185">Reference proteome</keyword>
<feature type="non-terminal residue" evidence="1">
    <location>
        <position position="87"/>
    </location>
</feature>
<dbReference type="Proteomes" id="UP000789920">
    <property type="component" value="Unassembled WGS sequence"/>
</dbReference>
<evidence type="ECO:0000313" key="2">
    <source>
        <dbReference type="Proteomes" id="UP000789920"/>
    </source>
</evidence>
<protein>
    <submittedName>
        <fullName evidence="1">3455_t:CDS:1</fullName>
    </submittedName>
</protein>
<accession>A0ACA9SPU4</accession>
<evidence type="ECO:0000313" key="1">
    <source>
        <dbReference type="EMBL" id="CAG8845954.1"/>
    </source>
</evidence>
<organism evidence="1 2">
    <name type="scientific">Racocetra persica</name>
    <dbReference type="NCBI Taxonomy" id="160502"/>
    <lineage>
        <taxon>Eukaryota</taxon>
        <taxon>Fungi</taxon>
        <taxon>Fungi incertae sedis</taxon>
        <taxon>Mucoromycota</taxon>
        <taxon>Glomeromycotina</taxon>
        <taxon>Glomeromycetes</taxon>
        <taxon>Diversisporales</taxon>
        <taxon>Gigasporaceae</taxon>
        <taxon>Racocetra</taxon>
    </lineage>
</organism>